<proteinExistence type="predicted"/>
<name>A0A0A9WNC8_LYGHE</name>
<dbReference type="InterPro" id="IPR012337">
    <property type="entry name" value="RNaseH-like_sf"/>
</dbReference>
<evidence type="ECO:0000256" key="2">
    <source>
        <dbReference type="SAM" id="MobiDB-lite"/>
    </source>
</evidence>
<evidence type="ECO:0000313" key="4">
    <source>
        <dbReference type="EMBL" id="JAG09269.1"/>
    </source>
</evidence>
<dbReference type="Pfam" id="PF13683">
    <property type="entry name" value="rve_3"/>
    <property type="match status" value="1"/>
</dbReference>
<reference evidence="4" key="1">
    <citation type="journal article" date="2014" name="PLoS ONE">
        <title>Transcriptome-Based Identification of ABC Transporters in the Western Tarnished Plant Bug Lygus hesperus.</title>
        <authorList>
            <person name="Hull J.J."/>
            <person name="Chaney K."/>
            <person name="Geib S.M."/>
            <person name="Fabrick J.A."/>
            <person name="Brent C.S."/>
            <person name="Walsh D."/>
            <person name="Lavine L.C."/>
        </authorList>
    </citation>
    <scope>NUCLEOTIDE SEQUENCE</scope>
</reference>
<feature type="non-terminal residue" evidence="4">
    <location>
        <position position="357"/>
    </location>
</feature>
<dbReference type="EC" id="2.7.7.49" evidence="1"/>
<dbReference type="EMBL" id="GBHO01034335">
    <property type="protein sequence ID" value="JAG09269.1"/>
    <property type="molecule type" value="Transcribed_RNA"/>
</dbReference>
<dbReference type="GO" id="GO:0003964">
    <property type="term" value="F:RNA-directed DNA polymerase activity"/>
    <property type="evidence" value="ECO:0007669"/>
    <property type="project" value="UniProtKB-EC"/>
</dbReference>
<reference evidence="4" key="2">
    <citation type="submission" date="2014-07" db="EMBL/GenBank/DDBJ databases">
        <authorList>
            <person name="Hull J."/>
        </authorList>
    </citation>
    <scope>NUCLEOTIDE SEQUENCE</scope>
</reference>
<sequence length="357" mass="40490">PDLSKILLLNNSNDSEFTLVDGIIFRGDRVVIPASLRARILEELHETHLGTTKMKQLARRYVYWPNIDKDIEHLVKGCESCALTRSNPPKAPVHPWEHPQENWERVHIARSKWADVKILRDAPSSANTIVLLEQIFSVHRYPQVLVSDNATIFQSDTFHKYCKTKGIFQKFIAPGHPATNGLAERSIQTLKNRLTAASSDRAPMLEKVQNILLRYRATPLACGQSPAELYLHRKLRIRMNAIFPYRPQASSIVTSPARSFQVGERVQVRMFIQNKQVWQFGEVKKKLGQRHYSVSLDNSEQSLKRHVNQLRSTLVPKPKTVTLGPTVVYDIPRTRSVRTSTPPAASSCTTPPQPACP</sequence>
<dbReference type="InterPro" id="IPR001584">
    <property type="entry name" value="Integrase_cat-core"/>
</dbReference>
<feature type="non-terminal residue" evidence="4">
    <location>
        <position position="1"/>
    </location>
</feature>
<protein>
    <recommendedName>
        <fullName evidence="1">RNA-directed DNA polymerase</fullName>
        <ecNumber evidence="1">2.7.7.49</ecNumber>
    </recommendedName>
</protein>
<evidence type="ECO:0000259" key="3">
    <source>
        <dbReference type="PROSITE" id="PS50994"/>
    </source>
</evidence>
<dbReference type="GO" id="GO:0015074">
    <property type="term" value="P:DNA integration"/>
    <property type="evidence" value="ECO:0007669"/>
    <property type="project" value="InterPro"/>
</dbReference>
<evidence type="ECO:0000256" key="1">
    <source>
        <dbReference type="ARBA" id="ARBA00012493"/>
    </source>
</evidence>
<dbReference type="AlphaFoldDB" id="A0A0A9WNC8"/>
<dbReference type="InterPro" id="IPR050951">
    <property type="entry name" value="Retrovirus_Pol_polyprotein"/>
</dbReference>
<dbReference type="InterPro" id="IPR041588">
    <property type="entry name" value="Integrase_H2C2"/>
</dbReference>
<feature type="compositionally biased region" description="Low complexity" evidence="2">
    <location>
        <begin position="339"/>
        <end position="350"/>
    </location>
</feature>
<dbReference type="GO" id="GO:0003676">
    <property type="term" value="F:nucleic acid binding"/>
    <property type="evidence" value="ECO:0007669"/>
    <property type="project" value="InterPro"/>
</dbReference>
<feature type="domain" description="Integrase catalytic" evidence="3">
    <location>
        <begin position="111"/>
        <end position="234"/>
    </location>
</feature>
<accession>A0A0A9WNC8</accession>
<organism evidence="4">
    <name type="scientific">Lygus hesperus</name>
    <name type="common">Western plant bug</name>
    <dbReference type="NCBI Taxonomy" id="30085"/>
    <lineage>
        <taxon>Eukaryota</taxon>
        <taxon>Metazoa</taxon>
        <taxon>Ecdysozoa</taxon>
        <taxon>Arthropoda</taxon>
        <taxon>Hexapoda</taxon>
        <taxon>Insecta</taxon>
        <taxon>Pterygota</taxon>
        <taxon>Neoptera</taxon>
        <taxon>Paraneoptera</taxon>
        <taxon>Hemiptera</taxon>
        <taxon>Heteroptera</taxon>
        <taxon>Panheteroptera</taxon>
        <taxon>Cimicomorpha</taxon>
        <taxon>Miridae</taxon>
        <taxon>Mirini</taxon>
        <taxon>Lygus</taxon>
    </lineage>
</organism>
<dbReference type="InterPro" id="IPR036397">
    <property type="entry name" value="RNaseH_sf"/>
</dbReference>
<dbReference type="PROSITE" id="PS50994">
    <property type="entry name" value="INTEGRASE"/>
    <property type="match status" value="1"/>
</dbReference>
<feature type="region of interest" description="Disordered" evidence="2">
    <location>
        <begin position="333"/>
        <end position="357"/>
    </location>
</feature>
<dbReference type="PANTHER" id="PTHR37984:SF5">
    <property type="entry name" value="PROTEIN NYNRIN-LIKE"/>
    <property type="match status" value="1"/>
</dbReference>
<dbReference type="Gene3D" id="1.10.340.70">
    <property type="match status" value="1"/>
</dbReference>
<dbReference type="Gene3D" id="3.30.420.10">
    <property type="entry name" value="Ribonuclease H-like superfamily/Ribonuclease H"/>
    <property type="match status" value="1"/>
</dbReference>
<gene>
    <name evidence="4" type="ORF">CM83_8831</name>
</gene>
<dbReference type="FunFam" id="1.10.340.70:FF:000003">
    <property type="entry name" value="Protein CBG25708"/>
    <property type="match status" value="1"/>
</dbReference>
<dbReference type="PANTHER" id="PTHR37984">
    <property type="entry name" value="PROTEIN CBG26694"/>
    <property type="match status" value="1"/>
</dbReference>
<dbReference type="SUPFAM" id="SSF53098">
    <property type="entry name" value="Ribonuclease H-like"/>
    <property type="match status" value="1"/>
</dbReference>
<dbReference type="Pfam" id="PF17921">
    <property type="entry name" value="Integrase_H2C2"/>
    <property type="match status" value="1"/>
</dbReference>